<dbReference type="PATRIC" id="fig|1423743.5.peg.770"/>
<organism evidence="2 3">
    <name type="scientific">Lentilactobacillus farraginis DSM 18382 = JCM 14108</name>
    <dbReference type="NCBI Taxonomy" id="1423743"/>
    <lineage>
        <taxon>Bacteria</taxon>
        <taxon>Bacillati</taxon>
        <taxon>Bacillota</taxon>
        <taxon>Bacilli</taxon>
        <taxon>Lactobacillales</taxon>
        <taxon>Lactobacillaceae</taxon>
        <taxon>Lentilactobacillus</taxon>
    </lineage>
</organism>
<feature type="transmembrane region" description="Helical" evidence="1">
    <location>
        <begin position="114"/>
        <end position="137"/>
    </location>
</feature>
<feature type="transmembrane region" description="Helical" evidence="1">
    <location>
        <begin position="149"/>
        <end position="167"/>
    </location>
</feature>
<feature type="transmembrane region" description="Helical" evidence="1">
    <location>
        <begin position="73"/>
        <end position="94"/>
    </location>
</feature>
<keyword evidence="1" id="KW-0472">Membrane</keyword>
<dbReference type="AlphaFoldDB" id="A0A0R1VN17"/>
<accession>A0A0R1VN17</accession>
<name>A0A0R1VN17_9LACO</name>
<protein>
    <submittedName>
        <fullName evidence="2">Uncharacterized protein</fullName>
    </submittedName>
</protein>
<evidence type="ECO:0000313" key="2">
    <source>
        <dbReference type="EMBL" id="KRM05115.1"/>
    </source>
</evidence>
<keyword evidence="1" id="KW-1133">Transmembrane helix</keyword>
<sequence length="180" mass="20247">MGMMMTTKQSSQPQTVAYVIAAVLAVILGIRFVFFAIVSGLGFLLMFIPAVRTFMTQQLADAGMTSATEWEILLFWLIILIMLGSRFLMAYSLFKITDNSRRSSFFSTENVAQLKVILISYAVFALVQYIGVILNQFTHFSNVFFSNESLITNGLIWTIIYVAYLAFKSRVEAPSEEKGN</sequence>
<gene>
    <name evidence="2" type="ORF">FD41_GL000750</name>
</gene>
<feature type="transmembrane region" description="Helical" evidence="1">
    <location>
        <begin position="16"/>
        <end position="48"/>
    </location>
</feature>
<keyword evidence="1" id="KW-0812">Transmembrane</keyword>
<evidence type="ECO:0000313" key="3">
    <source>
        <dbReference type="Proteomes" id="UP000051966"/>
    </source>
</evidence>
<evidence type="ECO:0000256" key="1">
    <source>
        <dbReference type="SAM" id="Phobius"/>
    </source>
</evidence>
<dbReference type="Proteomes" id="UP000051966">
    <property type="component" value="Unassembled WGS sequence"/>
</dbReference>
<proteinExistence type="predicted"/>
<dbReference type="EMBL" id="AZFY01000112">
    <property type="protein sequence ID" value="KRM05115.1"/>
    <property type="molecule type" value="Genomic_DNA"/>
</dbReference>
<reference evidence="2 3" key="1">
    <citation type="journal article" date="2015" name="Genome Announc.">
        <title>Expanding the biotechnology potential of lactobacilli through comparative genomics of 213 strains and associated genera.</title>
        <authorList>
            <person name="Sun Z."/>
            <person name="Harris H.M."/>
            <person name="McCann A."/>
            <person name="Guo C."/>
            <person name="Argimon S."/>
            <person name="Zhang W."/>
            <person name="Yang X."/>
            <person name="Jeffery I.B."/>
            <person name="Cooney J.C."/>
            <person name="Kagawa T.F."/>
            <person name="Liu W."/>
            <person name="Song Y."/>
            <person name="Salvetti E."/>
            <person name="Wrobel A."/>
            <person name="Rasinkangas P."/>
            <person name="Parkhill J."/>
            <person name="Rea M.C."/>
            <person name="O'Sullivan O."/>
            <person name="Ritari J."/>
            <person name="Douillard F.P."/>
            <person name="Paul Ross R."/>
            <person name="Yang R."/>
            <person name="Briner A.E."/>
            <person name="Felis G.E."/>
            <person name="de Vos W.M."/>
            <person name="Barrangou R."/>
            <person name="Klaenhammer T.R."/>
            <person name="Caufield P.W."/>
            <person name="Cui Y."/>
            <person name="Zhang H."/>
            <person name="O'Toole P.W."/>
        </authorList>
    </citation>
    <scope>NUCLEOTIDE SEQUENCE [LARGE SCALE GENOMIC DNA]</scope>
    <source>
        <strain evidence="2 3">DSM 18382</strain>
    </source>
</reference>
<comment type="caution">
    <text evidence="2">The sequence shown here is derived from an EMBL/GenBank/DDBJ whole genome shotgun (WGS) entry which is preliminary data.</text>
</comment>
<keyword evidence="3" id="KW-1185">Reference proteome</keyword>